<dbReference type="Proteomes" id="UP001300502">
    <property type="component" value="Unassembled WGS sequence"/>
</dbReference>
<dbReference type="InterPro" id="IPR012942">
    <property type="entry name" value="SRR1-like"/>
</dbReference>
<reference evidence="3 4" key="1">
    <citation type="submission" date="2022-07" db="EMBL/GenBank/DDBJ databases">
        <title>Genome-wide signatures of adaptation to extreme environments.</title>
        <authorList>
            <person name="Cho C.H."/>
            <person name="Yoon H.S."/>
        </authorList>
    </citation>
    <scope>NUCLEOTIDE SEQUENCE [LARGE SCALE GENOMIC DNA]</scope>
    <source>
        <strain evidence="3 4">108.79 E11</strain>
    </source>
</reference>
<comment type="caution">
    <text evidence="3">The sequence shown here is derived from an EMBL/GenBank/DDBJ whole genome shotgun (WGS) entry which is preliminary data.</text>
</comment>
<dbReference type="GO" id="GO:0005737">
    <property type="term" value="C:cytoplasm"/>
    <property type="evidence" value="ECO:0007669"/>
    <property type="project" value="TreeGrafter"/>
</dbReference>
<dbReference type="PANTHER" id="PTHR28626:SF3">
    <property type="entry name" value="SRR1-LIKE PROTEIN"/>
    <property type="match status" value="1"/>
</dbReference>
<evidence type="ECO:0000313" key="3">
    <source>
        <dbReference type="EMBL" id="KAK4525129.1"/>
    </source>
</evidence>
<dbReference type="EMBL" id="JANCYU010000028">
    <property type="protein sequence ID" value="KAK4525129.1"/>
    <property type="molecule type" value="Genomic_DNA"/>
</dbReference>
<dbReference type="Pfam" id="PF07985">
    <property type="entry name" value="SRR1"/>
    <property type="match status" value="1"/>
</dbReference>
<dbReference type="InterPro" id="IPR040044">
    <property type="entry name" value="SRR1L"/>
</dbReference>
<organism evidence="3 4">
    <name type="scientific">Galdieria yellowstonensis</name>
    <dbReference type="NCBI Taxonomy" id="3028027"/>
    <lineage>
        <taxon>Eukaryota</taxon>
        <taxon>Rhodophyta</taxon>
        <taxon>Bangiophyceae</taxon>
        <taxon>Galdieriales</taxon>
        <taxon>Galdieriaceae</taxon>
        <taxon>Galdieria</taxon>
    </lineage>
</organism>
<dbReference type="AlphaFoldDB" id="A0AAV9ICI8"/>
<accession>A0AAV9ICI8</accession>
<name>A0AAV9ICI8_9RHOD</name>
<gene>
    <name evidence="3" type="ORF">GAYE_SCF08G3034</name>
</gene>
<evidence type="ECO:0000313" key="4">
    <source>
        <dbReference type="Proteomes" id="UP001300502"/>
    </source>
</evidence>
<protein>
    <recommendedName>
        <fullName evidence="2">SRR1-like domain-containing protein</fullName>
    </recommendedName>
</protein>
<feature type="domain" description="SRR1-like" evidence="2">
    <location>
        <begin position="128"/>
        <end position="311"/>
    </location>
</feature>
<evidence type="ECO:0000259" key="2">
    <source>
        <dbReference type="Pfam" id="PF07985"/>
    </source>
</evidence>
<sequence length="336" mass="38349">MSHEEKSMQSWTIVTRRKRNAFAKNRNPKLWGRSSPNGRSLAHSYENWSREDSRIACASPCEDLEDSDLSHVVGSLYYEVSRLKEQVESSKWWRDLSRLLISQGLVCEDSRFSTPSNLRLYAEAVSRNRVVGKLICYGLGTFENSVISRYQLALAKLLQELCLPMRKSDRVDVQFSCCSVYDPVMSPIDTELCAKLGFLRLEPSVQDSTNSLKGQCCSIVSSHVEDDSFIVFFMPHCGRSLYNTVLKENWSRSRMSKVVILGNSFSFYQTFGSTVDADSYLGLASGWVKELKCPDAQLSPLYEAFNDLSVHMFPIENLPREDDRIWLRKHLDVASE</sequence>
<proteinExistence type="inferred from homology"/>
<dbReference type="PANTHER" id="PTHR28626">
    <property type="entry name" value="SRR1-LIKE PROTEIN"/>
    <property type="match status" value="1"/>
</dbReference>
<keyword evidence="4" id="KW-1185">Reference proteome</keyword>
<dbReference type="GO" id="GO:0005634">
    <property type="term" value="C:nucleus"/>
    <property type="evidence" value="ECO:0007669"/>
    <property type="project" value="TreeGrafter"/>
</dbReference>
<comment type="similarity">
    <text evidence="1">Belongs to the SRR1 family.</text>
</comment>
<evidence type="ECO:0000256" key="1">
    <source>
        <dbReference type="ARBA" id="ARBA00009856"/>
    </source>
</evidence>